<dbReference type="SUPFAM" id="SSF48452">
    <property type="entry name" value="TPR-like"/>
    <property type="match status" value="1"/>
</dbReference>
<dbReference type="InterPro" id="IPR014284">
    <property type="entry name" value="RNA_pol_sigma-70_dom"/>
</dbReference>
<dbReference type="InterPro" id="IPR007627">
    <property type="entry name" value="RNA_pol_sigma70_r2"/>
</dbReference>
<name>A0ABT4VI26_9HYPH</name>
<dbReference type="InterPro" id="IPR046531">
    <property type="entry name" value="DUF6596"/>
</dbReference>
<dbReference type="InterPro" id="IPR036388">
    <property type="entry name" value="WH-like_DNA-bd_sf"/>
</dbReference>
<dbReference type="PANTHER" id="PTHR47756">
    <property type="entry name" value="BLL6612 PROTEIN-RELATED"/>
    <property type="match status" value="1"/>
</dbReference>
<comment type="caution">
    <text evidence="4">The sequence shown here is derived from an EMBL/GenBank/DDBJ whole genome shotgun (WGS) entry which is preliminary data.</text>
</comment>
<sequence length="418" mass="46158">MPATSALAAHFAVARPRALAALTRQFSDLDVAEEAFQEACMRAIERWPAKGVPSDPTAWLILTGRNATIDRLRRDKRVVLSDKLPDGPADGEDAEMALADQIDMSELRDDVLRLMFMCCHPDLTLQDQLALSLKVVGGFSVDKIARAFVVKPKTMEQRITRAKKKAASVAERLDTPSLQERSARLDAVCTMTYLLFNEGYSASGGEEHIRIELCDEAIRLARLLLALFPSQAEVMGLLALCLFQHSRRAARLDPEGQLTPLEEQDQSLWNRQEVAEGKVLIEKALRRGRPGPYQIQAAIAAVHCAAPKPEQTDWREIERLYAALEQVQPTPVVSLNRAVALSKINGAVAGLHYLEQLSEALSGYLYFHTARASLLHDAGEPELALAAYERALQLGPTEQEAAHIKGKIRLCEGSQKNL</sequence>
<dbReference type="NCBIfam" id="TIGR02937">
    <property type="entry name" value="sigma70-ECF"/>
    <property type="match status" value="1"/>
</dbReference>
<proteinExistence type="predicted"/>
<dbReference type="Proteomes" id="UP001148313">
    <property type="component" value="Unassembled WGS sequence"/>
</dbReference>
<dbReference type="Pfam" id="PF20239">
    <property type="entry name" value="DUF6596"/>
    <property type="match status" value="1"/>
</dbReference>
<dbReference type="RefSeq" id="WP_271087893.1">
    <property type="nucleotide sequence ID" value="NZ_JAPJZH010000002.1"/>
</dbReference>
<organism evidence="4 5">
    <name type="scientific">Hoeflea poritis</name>
    <dbReference type="NCBI Taxonomy" id="2993659"/>
    <lineage>
        <taxon>Bacteria</taxon>
        <taxon>Pseudomonadati</taxon>
        <taxon>Pseudomonadota</taxon>
        <taxon>Alphaproteobacteria</taxon>
        <taxon>Hyphomicrobiales</taxon>
        <taxon>Rhizobiaceae</taxon>
        <taxon>Hoeflea</taxon>
    </lineage>
</organism>
<dbReference type="Pfam" id="PF08281">
    <property type="entry name" value="Sigma70_r4_2"/>
    <property type="match status" value="1"/>
</dbReference>
<dbReference type="InterPro" id="IPR013249">
    <property type="entry name" value="RNA_pol_sigma70_r4_t2"/>
</dbReference>
<evidence type="ECO:0000259" key="1">
    <source>
        <dbReference type="Pfam" id="PF04542"/>
    </source>
</evidence>
<gene>
    <name evidence="4" type="ORF">OOZ53_03330</name>
</gene>
<dbReference type="Pfam" id="PF04542">
    <property type="entry name" value="Sigma70_r2"/>
    <property type="match status" value="1"/>
</dbReference>
<dbReference type="Gene3D" id="1.10.1740.10">
    <property type="match status" value="1"/>
</dbReference>
<evidence type="ECO:0000313" key="4">
    <source>
        <dbReference type="EMBL" id="MDA4844362.1"/>
    </source>
</evidence>
<feature type="domain" description="RNA polymerase sigma factor 70 region 4 type 2" evidence="2">
    <location>
        <begin position="114"/>
        <end position="165"/>
    </location>
</feature>
<evidence type="ECO:0000259" key="2">
    <source>
        <dbReference type="Pfam" id="PF08281"/>
    </source>
</evidence>
<dbReference type="Gene3D" id="1.25.40.10">
    <property type="entry name" value="Tetratricopeptide repeat domain"/>
    <property type="match status" value="1"/>
</dbReference>
<dbReference type="SUPFAM" id="SSF88659">
    <property type="entry name" value="Sigma3 and sigma4 domains of RNA polymerase sigma factors"/>
    <property type="match status" value="1"/>
</dbReference>
<dbReference type="SUPFAM" id="SSF88946">
    <property type="entry name" value="Sigma2 domain of RNA polymerase sigma factors"/>
    <property type="match status" value="1"/>
</dbReference>
<dbReference type="InterPro" id="IPR013324">
    <property type="entry name" value="RNA_pol_sigma_r3/r4-like"/>
</dbReference>
<dbReference type="PANTHER" id="PTHR47756:SF1">
    <property type="entry name" value="BLL0085 PROTEIN"/>
    <property type="match status" value="1"/>
</dbReference>
<keyword evidence="5" id="KW-1185">Reference proteome</keyword>
<dbReference type="InterPro" id="IPR013325">
    <property type="entry name" value="RNA_pol_sigma_r2"/>
</dbReference>
<protein>
    <submittedName>
        <fullName evidence="4">RNA polymerase sigma factor</fullName>
    </submittedName>
</protein>
<evidence type="ECO:0000313" key="5">
    <source>
        <dbReference type="Proteomes" id="UP001148313"/>
    </source>
</evidence>
<reference evidence="4" key="1">
    <citation type="submission" date="2022-11" db="EMBL/GenBank/DDBJ databases">
        <title>Hoeflea poritis sp. nov., isolated from scleractinian coral Porites lutea.</title>
        <authorList>
            <person name="Zhang G."/>
            <person name="Wei Q."/>
            <person name="Cai L."/>
        </authorList>
    </citation>
    <scope>NUCLEOTIDE SEQUENCE</scope>
    <source>
        <strain evidence="4">E7-10</strain>
    </source>
</reference>
<dbReference type="InterPro" id="IPR011990">
    <property type="entry name" value="TPR-like_helical_dom_sf"/>
</dbReference>
<evidence type="ECO:0000259" key="3">
    <source>
        <dbReference type="Pfam" id="PF20239"/>
    </source>
</evidence>
<feature type="domain" description="DUF6596" evidence="3">
    <location>
        <begin position="184"/>
        <end position="284"/>
    </location>
</feature>
<dbReference type="Gene3D" id="1.10.10.10">
    <property type="entry name" value="Winged helix-like DNA-binding domain superfamily/Winged helix DNA-binding domain"/>
    <property type="match status" value="1"/>
</dbReference>
<accession>A0ABT4VI26</accession>
<feature type="domain" description="RNA polymerase sigma-70 region 2" evidence="1">
    <location>
        <begin position="15"/>
        <end position="77"/>
    </location>
</feature>
<dbReference type="EMBL" id="JAPJZH010000002">
    <property type="protein sequence ID" value="MDA4844362.1"/>
    <property type="molecule type" value="Genomic_DNA"/>
</dbReference>